<dbReference type="Proteomes" id="UP001142055">
    <property type="component" value="Chromosome 2"/>
</dbReference>
<gene>
    <name evidence="1" type="ORF">RDWZM_005394</name>
</gene>
<accession>A0A9Q0M7R2</accession>
<organism evidence="1 2">
    <name type="scientific">Blomia tropicalis</name>
    <name type="common">Mite</name>
    <dbReference type="NCBI Taxonomy" id="40697"/>
    <lineage>
        <taxon>Eukaryota</taxon>
        <taxon>Metazoa</taxon>
        <taxon>Ecdysozoa</taxon>
        <taxon>Arthropoda</taxon>
        <taxon>Chelicerata</taxon>
        <taxon>Arachnida</taxon>
        <taxon>Acari</taxon>
        <taxon>Acariformes</taxon>
        <taxon>Sarcoptiformes</taxon>
        <taxon>Astigmata</taxon>
        <taxon>Glycyphagoidea</taxon>
        <taxon>Echimyopodidae</taxon>
        <taxon>Blomia</taxon>
    </lineage>
</organism>
<protein>
    <submittedName>
        <fullName evidence="1">Uncharacterized protein</fullName>
    </submittedName>
</protein>
<reference evidence="1" key="1">
    <citation type="submission" date="2022-12" db="EMBL/GenBank/DDBJ databases">
        <title>Genome assemblies of Blomia tropicalis.</title>
        <authorList>
            <person name="Cui Y."/>
        </authorList>
    </citation>
    <scope>NUCLEOTIDE SEQUENCE</scope>
    <source>
        <tissue evidence="1">Adult mites</tissue>
    </source>
</reference>
<dbReference type="AlphaFoldDB" id="A0A9Q0M7R2"/>
<sequence>MKVKISSLKKIGSLRWKGKKSNLPLNLSSVSLVGNYFRDELDTHSHNRTQFDSLANSMNSVCSSEYEEYERNEVDSSRCSSMTNSSQTPSSSLSTCSNSIFQFDCFMMKRN</sequence>
<evidence type="ECO:0000313" key="2">
    <source>
        <dbReference type="Proteomes" id="UP001142055"/>
    </source>
</evidence>
<dbReference type="EMBL" id="JAPWDV010000002">
    <property type="protein sequence ID" value="KAJ6219582.1"/>
    <property type="molecule type" value="Genomic_DNA"/>
</dbReference>
<proteinExistence type="predicted"/>
<comment type="caution">
    <text evidence="1">The sequence shown here is derived from an EMBL/GenBank/DDBJ whole genome shotgun (WGS) entry which is preliminary data.</text>
</comment>
<evidence type="ECO:0000313" key="1">
    <source>
        <dbReference type="EMBL" id="KAJ6219582.1"/>
    </source>
</evidence>
<keyword evidence="2" id="KW-1185">Reference proteome</keyword>
<name>A0A9Q0M7R2_BLOTA</name>